<dbReference type="GO" id="GO:0016929">
    <property type="term" value="F:deSUMOylase activity"/>
    <property type="evidence" value="ECO:0007669"/>
    <property type="project" value="TreeGrafter"/>
</dbReference>
<reference evidence="8" key="1">
    <citation type="journal article" date="2019" name="Mol. Biol. Evol.">
        <title>Blast fungal genomes show frequent chromosomal changes, gene gains and losses, and effector gene turnover.</title>
        <authorList>
            <person name="Gomez Luciano L.B."/>
            <person name="Jason Tsai I."/>
            <person name="Chuma I."/>
            <person name="Tosa Y."/>
            <person name="Chen Y.H."/>
            <person name="Li J.Y."/>
            <person name="Li M.Y."/>
            <person name="Jade Lu M.Y."/>
            <person name="Nakayashiki H."/>
            <person name="Li W.H."/>
        </authorList>
    </citation>
    <scope>NUCLEOTIDE SEQUENCE</scope>
    <source>
        <strain evidence="8">NI907</strain>
    </source>
</reference>
<evidence type="ECO:0000256" key="2">
    <source>
        <dbReference type="ARBA" id="ARBA00022670"/>
    </source>
</evidence>
<dbReference type="GO" id="GO:0006508">
    <property type="term" value="P:proteolysis"/>
    <property type="evidence" value="ECO:0007669"/>
    <property type="project" value="UniProtKB-KW"/>
</dbReference>
<evidence type="ECO:0000256" key="3">
    <source>
        <dbReference type="ARBA" id="ARBA00022801"/>
    </source>
</evidence>
<dbReference type="GeneID" id="41967416"/>
<evidence type="ECO:0000256" key="1">
    <source>
        <dbReference type="ARBA" id="ARBA00005234"/>
    </source>
</evidence>
<evidence type="ECO:0000256" key="4">
    <source>
        <dbReference type="ARBA" id="ARBA00022807"/>
    </source>
</evidence>
<keyword evidence="4" id="KW-0788">Thiol protease</keyword>
<dbReference type="SUPFAM" id="SSF54001">
    <property type="entry name" value="Cysteine proteinases"/>
    <property type="match status" value="1"/>
</dbReference>
<dbReference type="Proteomes" id="UP000515153">
    <property type="component" value="Unplaced"/>
</dbReference>
<evidence type="ECO:0000256" key="5">
    <source>
        <dbReference type="SAM" id="MobiDB-lite"/>
    </source>
</evidence>
<dbReference type="RefSeq" id="XP_030975974.1">
    <property type="nucleotide sequence ID" value="XM_031132513.1"/>
</dbReference>
<gene>
    <name evidence="8" type="ORF">PgNI_12567</name>
</gene>
<feature type="domain" description="Ubiquitin-like protease family profile" evidence="6">
    <location>
        <begin position="247"/>
        <end position="400"/>
    </location>
</feature>
<dbReference type="AlphaFoldDB" id="A0A6P8AM55"/>
<dbReference type="InterPro" id="IPR038765">
    <property type="entry name" value="Papain-like_cys_pep_sf"/>
</dbReference>
<keyword evidence="3" id="KW-0378">Hydrolase</keyword>
<keyword evidence="7" id="KW-1185">Reference proteome</keyword>
<dbReference type="PROSITE" id="PS50600">
    <property type="entry name" value="ULP_PROTEASE"/>
    <property type="match status" value="1"/>
</dbReference>
<protein>
    <recommendedName>
        <fullName evidence="6">Ubiquitin-like protease family profile domain-containing protein</fullName>
    </recommendedName>
</protein>
<dbReference type="GO" id="GO:0005634">
    <property type="term" value="C:nucleus"/>
    <property type="evidence" value="ECO:0007669"/>
    <property type="project" value="TreeGrafter"/>
</dbReference>
<comment type="similarity">
    <text evidence="1">Belongs to the peptidase C48 family.</text>
</comment>
<dbReference type="PANTHER" id="PTHR12606">
    <property type="entry name" value="SENTRIN/SUMO-SPECIFIC PROTEASE"/>
    <property type="match status" value="1"/>
</dbReference>
<name>A0A6P8AM55_PYRGI</name>
<organism evidence="7 8">
    <name type="scientific">Pyricularia grisea</name>
    <name type="common">Crabgrass-specific blast fungus</name>
    <name type="synonym">Magnaporthe grisea</name>
    <dbReference type="NCBI Taxonomy" id="148305"/>
    <lineage>
        <taxon>Eukaryota</taxon>
        <taxon>Fungi</taxon>
        <taxon>Dikarya</taxon>
        <taxon>Ascomycota</taxon>
        <taxon>Pezizomycotina</taxon>
        <taxon>Sordariomycetes</taxon>
        <taxon>Sordariomycetidae</taxon>
        <taxon>Magnaporthales</taxon>
        <taxon>Pyriculariaceae</taxon>
        <taxon>Pyricularia</taxon>
    </lineage>
</organism>
<reference evidence="8" key="3">
    <citation type="submission" date="2025-08" db="UniProtKB">
        <authorList>
            <consortium name="RefSeq"/>
        </authorList>
    </citation>
    <scope>IDENTIFICATION</scope>
    <source>
        <strain evidence="8">NI907</strain>
    </source>
</reference>
<sequence>MDVKDEANDAALANILFTGAKCKKRKNIKVELLNAAYHRLESPKITYKTFKNNLSEASKFHQYLGALIVFLPFGEAKVTKLNSKGVKKYLKAHTQYQDLSQTGQEFLKSIFTGDAFAKRIWEIHPFSQSLPLEHQVALLKIKSSDPLPGNYRVDQRGHVVLSSPLPKPSSFPTKVPNADCTKATSQPCLPFSPILFVSPFNLQNKDNTEAGGIEASPHPSLLAPSDFPPLPSSSSPWSLPATPALSNPLPLRSSSTLVVPTSWLTDNVIDKYMGDLAKKHGFCFFNSCFFNQERPINKKWKAEHGNPLTNLIIIPINHNHHWYLMVMYKPSNSLVDTDRTVCFLNSWESVASYAQNFERWLAYLNDLGWKGRVEETQIQVPQQTNGSDCGVYVLAFAKTIADNYSAFLSSPSNLLQDFWNFDAREFRKTITAAAISGPVNNRVVASNRGIDNHNDTIINSSENFRIADLSTLPYPYQGGKRKNGSSATARNVSSSLSPADSLWDSSEGVVVERAQCAPLRVKRRKILLPTTRAYNDGVMTTNV</sequence>
<proteinExistence type="inferred from homology"/>
<reference evidence="8" key="2">
    <citation type="submission" date="2019-10" db="EMBL/GenBank/DDBJ databases">
        <authorList>
            <consortium name="NCBI Genome Project"/>
        </authorList>
    </citation>
    <scope>NUCLEOTIDE SEQUENCE</scope>
    <source>
        <strain evidence="8">NI907</strain>
    </source>
</reference>
<dbReference type="GO" id="GO:0016926">
    <property type="term" value="P:protein desumoylation"/>
    <property type="evidence" value="ECO:0007669"/>
    <property type="project" value="TreeGrafter"/>
</dbReference>
<evidence type="ECO:0000313" key="7">
    <source>
        <dbReference type="Proteomes" id="UP000515153"/>
    </source>
</evidence>
<evidence type="ECO:0000313" key="8">
    <source>
        <dbReference type="RefSeq" id="XP_030975974.1"/>
    </source>
</evidence>
<dbReference type="Pfam" id="PF02902">
    <property type="entry name" value="Peptidase_C48"/>
    <property type="match status" value="1"/>
</dbReference>
<accession>A0A6P8AM55</accession>
<feature type="compositionally biased region" description="Polar residues" evidence="5">
    <location>
        <begin position="484"/>
        <end position="498"/>
    </location>
</feature>
<keyword evidence="2" id="KW-0645">Protease</keyword>
<feature type="region of interest" description="Disordered" evidence="5">
    <location>
        <begin position="477"/>
        <end position="502"/>
    </location>
</feature>
<dbReference type="InterPro" id="IPR003653">
    <property type="entry name" value="Peptidase_C48_C"/>
</dbReference>
<dbReference type="Gene3D" id="3.40.395.10">
    <property type="entry name" value="Adenoviral Proteinase, Chain A"/>
    <property type="match status" value="1"/>
</dbReference>
<dbReference type="PANTHER" id="PTHR12606:SF141">
    <property type="entry name" value="GH15225P-RELATED"/>
    <property type="match status" value="1"/>
</dbReference>
<dbReference type="KEGG" id="pgri:PgNI_12567"/>
<evidence type="ECO:0000259" key="6">
    <source>
        <dbReference type="PROSITE" id="PS50600"/>
    </source>
</evidence>